<proteinExistence type="inferred from homology"/>
<comment type="pathway">
    <text evidence="2">Glycolipid biosynthesis; glycosylphosphatidylinositol-anchor biosynthesis.</text>
</comment>
<evidence type="ECO:0000256" key="4">
    <source>
        <dbReference type="ARBA" id="ARBA00022502"/>
    </source>
</evidence>
<dbReference type="InParanoid" id="A0A2J6SKE7"/>
<dbReference type="AlphaFoldDB" id="A0A2J6SKE7"/>
<evidence type="ECO:0000256" key="3">
    <source>
        <dbReference type="ARBA" id="ARBA00005316"/>
    </source>
</evidence>
<evidence type="ECO:0000256" key="9">
    <source>
        <dbReference type="ARBA" id="ARBA00023180"/>
    </source>
</evidence>
<sequence length="538" mass="58543">MSASSQAPIAFEPGAHADGKDAKKSEDVPANAVSATPKKKEPPPESPESIRQRSYVVLSFWAIILIIGLPIWWKTTAIYRARLPLDQMMDWADGRACRPVFPLRISIEADSLQDHEAQHLLRTTQHALDDLNDFSAHHLRLELSPSNASTAATGLSTGGVENEELALVIRLLPGTTTKADLQSYAPILDIYYTPNQIPSSSSSSSSLGNYIANRLRGMFAEEQAMISYLLSTSSAPPERSPKALAPEVAESLAKWTTRSMKYSRTYHLTFSLFTPTATPSSWDIASALEEHLKPLLESFSSISNFTIDTQVQLYATPGVSGNVLKKEDLSGFINAAEWPLSPSIGGAPTINFIIYVGDMEVEGGGKGWLIPQWGGVVIQSDISDLRPAMLIFSNQLMSLLGAPESGSLPLRLMTLVRVRSAGLLLKASGTMGSLARLTLALPSISIPRSVADGVYTTIEHLRKACDGLGGQEALENARIAEEAAEKAFFEKSMVGQVYFPDEHKLAVYMPLLGPVGVPLVMTVLKEVRAWRKRRRGSR</sequence>
<dbReference type="STRING" id="1095630.A0A2J6SKE7"/>
<keyword evidence="7 11" id="KW-1133">Transmembrane helix</keyword>
<dbReference type="GO" id="GO:0016255">
    <property type="term" value="P:attachment of GPI anchor to protein"/>
    <property type="evidence" value="ECO:0007669"/>
    <property type="project" value="InterPro"/>
</dbReference>
<evidence type="ECO:0000256" key="11">
    <source>
        <dbReference type="SAM" id="Phobius"/>
    </source>
</evidence>
<evidence type="ECO:0000256" key="8">
    <source>
        <dbReference type="ARBA" id="ARBA00023136"/>
    </source>
</evidence>
<dbReference type="GO" id="GO:0042765">
    <property type="term" value="C:GPI-anchor transamidase complex"/>
    <property type="evidence" value="ECO:0007669"/>
    <property type="project" value="InterPro"/>
</dbReference>
<name>A0A2J6SKE7_9HELO</name>
<accession>A0A2J6SKE7</accession>
<evidence type="ECO:0000256" key="1">
    <source>
        <dbReference type="ARBA" id="ARBA00004477"/>
    </source>
</evidence>
<dbReference type="GeneID" id="36586759"/>
<comment type="similarity">
    <text evidence="3">Belongs to the PIGS family.</text>
</comment>
<evidence type="ECO:0000256" key="2">
    <source>
        <dbReference type="ARBA" id="ARBA00004687"/>
    </source>
</evidence>
<feature type="region of interest" description="Disordered" evidence="10">
    <location>
        <begin position="1"/>
        <end position="48"/>
    </location>
</feature>
<feature type="compositionally biased region" description="Basic and acidic residues" evidence="10">
    <location>
        <begin position="15"/>
        <end position="27"/>
    </location>
</feature>
<dbReference type="GO" id="GO:0006506">
    <property type="term" value="P:GPI anchor biosynthetic process"/>
    <property type="evidence" value="ECO:0007669"/>
    <property type="project" value="UniProtKB-UniPathway"/>
</dbReference>
<dbReference type="EMBL" id="KZ613912">
    <property type="protein sequence ID" value="PMD51251.1"/>
    <property type="molecule type" value="Genomic_DNA"/>
</dbReference>
<evidence type="ECO:0000256" key="7">
    <source>
        <dbReference type="ARBA" id="ARBA00022989"/>
    </source>
</evidence>
<feature type="compositionally biased region" description="Basic and acidic residues" evidence="10">
    <location>
        <begin position="38"/>
        <end position="48"/>
    </location>
</feature>
<feature type="transmembrane region" description="Helical" evidence="11">
    <location>
        <begin position="505"/>
        <end position="524"/>
    </location>
</feature>
<dbReference type="RefSeq" id="XP_024728155.1">
    <property type="nucleotide sequence ID" value="XM_024878682.1"/>
</dbReference>
<protein>
    <recommendedName>
        <fullName evidence="14">GPI transamidase component PIG-S</fullName>
    </recommendedName>
</protein>
<dbReference type="InterPro" id="IPR019540">
    <property type="entry name" value="PtdIno-glycan_biosynth_class_S"/>
</dbReference>
<evidence type="ECO:0008006" key="14">
    <source>
        <dbReference type="Google" id="ProtNLM"/>
    </source>
</evidence>
<keyword evidence="4" id="KW-0337">GPI-anchor biosynthesis</keyword>
<keyword evidence="6" id="KW-0256">Endoplasmic reticulum</keyword>
<feature type="transmembrane region" description="Helical" evidence="11">
    <location>
        <begin position="55"/>
        <end position="73"/>
    </location>
</feature>
<dbReference type="FunCoup" id="A0A2J6SKE7">
    <property type="interactions" value="766"/>
</dbReference>
<keyword evidence="8 11" id="KW-0472">Membrane</keyword>
<keyword evidence="9" id="KW-0325">Glycoprotein</keyword>
<dbReference type="OrthoDB" id="28748at2759"/>
<dbReference type="PANTHER" id="PTHR21072:SF13">
    <property type="entry name" value="GPI TRANSAMIDASE COMPONENT PIG-S"/>
    <property type="match status" value="1"/>
</dbReference>
<evidence type="ECO:0000256" key="10">
    <source>
        <dbReference type="SAM" id="MobiDB-lite"/>
    </source>
</evidence>
<dbReference type="Pfam" id="PF10510">
    <property type="entry name" value="PIG-S"/>
    <property type="match status" value="1"/>
</dbReference>
<dbReference type="Proteomes" id="UP000235371">
    <property type="component" value="Unassembled WGS sequence"/>
</dbReference>
<evidence type="ECO:0000313" key="12">
    <source>
        <dbReference type="EMBL" id="PMD51251.1"/>
    </source>
</evidence>
<comment type="subcellular location">
    <subcellularLocation>
        <location evidence="1">Endoplasmic reticulum membrane</location>
        <topology evidence="1">Multi-pass membrane protein</topology>
    </subcellularLocation>
</comment>
<evidence type="ECO:0000313" key="13">
    <source>
        <dbReference type="Proteomes" id="UP000235371"/>
    </source>
</evidence>
<keyword evidence="5 11" id="KW-0812">Transmembrane</keyword>
<evidence type="ECO:0000256" key="5">
    <source>
        <dbReference type="ARBA" id="ARBA00022692"/>
    </source>
</evidence>
<gene>
    <name evidence="12" type="ORF">K444DRAFT_601534</name>
</gene>
<dbReference type="PANTHER" id="PTHR21072">
    <property type="entry name" value="GPI TRANSAMIDASE COMPONENT PIG-S"/>
    <property type="match status" value="1"/>
</dbReference>
<dbReference type="UniPathway" id="UPA00196"/>
<evidence type="ECO:0000256" key="6">
    <source>
        <dbReference type="ARBA" id="ARBA00022824"/>
    </source>
</evidence>
<organism evidence="12 13">
    <name type="scientific">Hyaloscypha bicolor E</name>
    <dbReference type="NCBI Taxonomy" id="1095630"/>
    <lineage>
        <taxon>Eukaryota</taxon>
        <taxon>Fungi</taxon>
        <taxon>Dikarya</taxon>
        <taxon>Ascomycota</taxon>
        <taxon>Pezizomycotina</taxon>
        <taxon>Leotiomycetes</taxon>
        <taxon>Helotiales</taxon>
        <taxon>Hyaloscyphaceae</taxon>
        <taxon>Hyaloscypha</taxon>
        <taxon>Hyaloscypha bicolor</taxon>
    </lineage>
</organism>
<reference evidence="12 13" key="1">
    <citation type="submission" date="2016-04" db="EMBL/GenBank/DDBJ databases">
        <title>A degradative enzymes factory behind the ericoid mycorrhizal symbiosis.</title>
        <authorList>
            <consortium name="DOE Joint Genome Institute"/>
            <person name="Martino E."/>
            <person name="Morin E."/>
            <person name="Grelet G."/>
            <person name="Kuo A."/>
            <person name="Kohler A."/>
            <person name="Daghino S."/>
            <person name="Barry K."/>
            <person name="Choi C."/>
            <person name="Cichocki N."/>
            <person name="Clum A."/>
            <person name="Copeland A."/>
            <person name="Hainaut M."/>
            <person name="Haridas S."/>
            <person name="Labutti K."/>
            <person name="Lindquist E."/>
            <person name="Lipzen A."/>
            <person name="Khouja H.-R."/>
            <person name="Murat C."/>
            <person name="Ohm R."/>
            <person name="Olson A."/>
            <person name="Spatafora J."/>
            <person name="Veneault-Fourrey C."/>
            <person name="Henrissat B."/>
            <person name="Grigoriev I."/>
            <person name="Martin F."/>
            <person name="Perotto S."/>
        </authorList>
    </citation>
    <scope>NUCLEOTIDE SEQUENCE [LARGE SCALE GENOMIC DNA]</scope>
    <source>
        <strain evidence="12 13">E</strain>
    </source>
</reference>
<keyword evidence="13" id="KW-1185">Reference proteome</keyword>